<feature type="compositionally biased region" description="Polar residues" evidence="2">
    <location>
        <begin position="1"/>
        <end position="14"/>
    </location>
</feature>
<dbReference type="PANTHER" id="PTHR35024">
    <property type="entry name" value="HYPOTHETICAL CYTOSOLIC PROTEIN"/>
    <property type="match status" value="1"/>
</dbReference>
<keyword evidence="4" id="KW-1185">Reference proteome</keyword>
<name>A0A540V858_9CHLR</name>
<dbReference type="InParanoid" id="A0A540V858"/>
<comment type="caution">
    <text evidence="3">The sequence shown here is derived from an EMBL/GenBank/DDBJ whole genome shotgun (WGS) entry which is preliminary data.</text>
</comment>
<dbReference type="Proteomes" id="UP000317371">
    <property type="component" value="Unassembled WGS sequence"/>
</dbReference>
<feature type="region of interest" description="Disordered" evidence="2">
    <location>
        <begin position="198"/>
        <end position="231"/>
    </location>
</feature>
<dbReference type="InterPro" id="IPR007607">
    <property type="entry name" value="BacA/B"/>
</dbReference>
<gene>
    <name evidence="3" type="ORF">FKZ61_23495</name>
</gene>
<dbReference type="Pfam" id="PF04519">
    <property type="entry name" value="Bactofilin"/>
    <property type="match status" value="1"/>
</dbReference>
<dbReference type="PANTHER" id="PTHR35024:SF4">
    <property type="entry name" value="POLYMER-FORMING CYTOSKELETAL PROTEIN"/>
    <property type="match status" value="1"/>
</dbReference>
<dbReference type="AlphaFoldDB" id="A0A540V858"/>
<dbReference type="OrthoDB" id="9802488at2"/>
<reference evidence="3 4" key="1">
    <citation type="submission" date="2019-06" db="EMBL/GenBank/DDBJ databases">
        <title>Genome sequence of Litorilinea aerophila BAA-2444.</title>
        <authorList>
            <person name="Maclea K.S."/>
            <person name="Maurais E.G."/>
            <person name="Iannazzi L.C."/>
        </authorList>
    </citation>
    <scope>NUCLEOTIDE SEQUENCE [LARGE SCALE GENOMIC DNA]</scope>
    <source>
        <strain evidence="3 4">ATCC BAA-2444</strain>
    </source>
</reference>
<evidence type="ECO:0000313" key="3">
    <source>
        <dbReference type="EMBL" id="TQE92947.1"/>
    </source>
</evidence>
<evidence type="ECO:0000256" key="1">
    <source>
        <dbReference type="ARBA" id="ARBA00044755"/>
    </source>
</evidence>
<organism evidence="3 4">
    <name type="scientific">Litorilinea aerophila</name>
    <dbReference type="NCBI Taxonomy" id="1204385"/>
    <lineage>
        <taxon>Bacteria</taxon>
        <taxon>Bacillati</taxon>
        <taxon>Chloroflexota</taxon>
        <taxon>Caldilineae</taxon>
        <taxon>Caldilineales</taxon>
        <taxon>Caldilineaceae</taxon>
        <taxon>Litorilinea</taxon>
    </lineage>
</organism>
<sequence>MPTTASRSWWSPTPSRFPPKSVIPKSKCSPSRPCWRTSSSASIAGRAFPRSSRFCSRRPLSPWGRQGSQGGCGAIFRRYPVFGRVQRPEPDAIEVIIGPRASFSGNLRSDTSVRVDGAIEGGRIETPANVILTETARVQCDITAKTVSIRGIYRGVIRADRVELLEGSQVYGALHVNSFFMDDGVLLRAELNIEGTPPAEMPVLPQPGGTAIPVVRPAGEETPPSSVSSTS</sequence>
<evidence type="ECO:0000313" key="4">
    <source>
        <dbReference type="Proteomes" id="UP000317371"/>
    </source>
</evidence>
<feature type="compositionally biased region" description="Low complexity" evidence="2">
    <location>
        <begin position="220"/>
        <end position="231"/>
    </location>
</feature>
<evidence type="ECO:0000256" key="2">
    <source>
        <dbReference type="SAM" id="MobiDB-lite"/>
    </source>
</evidence>
<proteinExistence type="inferred from homology"/>
<accession>A0A540V858</accession>
<protein>
    <submittedName>
        <fullName evidence="3">Polymer-forming cytoskeletal protein</fullName>
    </submittedName>
</protein>
<dbReference type="EMBL" id="VIGC01000069">
    <property type="protein sequence ID" value="TQE92947.1"/>
    <property type="molecule type" value="Genomic_DNA"/>
</dbReference>
<comment type="similarity">
    <text evidence="1">Belongs to the bactofilin family.</text>
</comment>
<feature type="region of interest" description="Disordered" evidence="2">
    <location>
        <begin position="1"/>
        <end position="24"/>
    </location>
</feature>